<accession>A0A4C1W9T5</accession>
<organism evidence="1 2">
    <name type="scientific">Eumeta variegata</name>
    <name type="common">Bagworm moth</name>
    <name type="synonym">Eumeta japonica</name>
    <dbReference type="NCBI Taxonomy" id="151549"/>
    <lineage>
        <taxon>Eukaryota</taxon>
        <taxon>Metazoa</taxon>
        <taxon>Ecdysozoa</taxon>
        <taxon>Arthropoda</taxon>
        <taxon>Hexapoda</taxon>
        <taxon>Insecta</taxon>
        <taxon>Pterygota</taxon>
        <taxon>Neoptera</taxon>
        <taxon>Endopterygota</taxon>
        <taxon>Lepidoptera</taxon>
        <taxon>Glossata</taxon>
        <taxon>Ditrysia</taxon>
        <taxon>Tineoidea</taxon>
        <taxon>Psychidae</taxon>
        <taxon>Oiketicinae</taxon>
        <taxon>Eumeta</taxon>
    </lineage>
</organism>
<dbReference type="AlphaFoldDB" id="A0A4C1W9T5"/>
<keyword evidence="2" id="KW-1185">Reference proteome</keyword>
<sequence>MLVEVEFELRAGSETTVKQRLELRTVGAHARPSSRVHANPISLPAFVRGRVFFPVVLDVGYSQTRLWTISVRIVNKPGASVRALYNLCTHALRPAPVLLQLQVPIRSAHRR</sequence>
<evidence type="ECO:0000313" key="2">
    <source>
        <dbReference type="Proteomes" id="UP000299102"/>
    </source>
</evidence>
<name>A0A4C1W9T5_EUMVA</name>
<dbReference type="EMBL" id="BGZK01000491">
    <property type="protein sequence ID" value="GBP46895.1"/>
    <property type="molecule type" value="Genomic_DNA"/>
</dbReference>
<reference evidence="1 2" key="1">
    <citation type="journal article" date="2019" name="Commun. Biol.">
        <title>The bagworm genome reveals a unique fibroin gene that provides high tensile strength.</title>
        <authorList>
            <person name="Kono N."/>
            <person name="Nakamura H."/>
            <person name="Ohtoshi R."/>
            <person name="Tomita M."/>
            <person name="Numata K."/>
            <person name="Arakawa K."/>
        </authorList>
    </citation>
    <scope>NUCLEOTIDE SEQUENCE [LARGE SCALE GENOMIC DNA]</scope>
</reference>
<comment type="caution">
    <text evidence="1">The sequence shown here is derived from an EMBL/GenBank/DDBJ whole genome shotgun (WGS) entry which is preliminary data.</text>
</comment>
<gene>
    <name evidence="1" type="ORF">EVAR_37799_1</name>
</gene>
<dbReference type="Proteomes" id="UP000299102">
    <property type="component" value="Unassembled WGS sequence"/>
</dbReference>
<proteinExistence type="predicted"/>
<protein>
    <submittedName>
        <fullName evidence="1">Uncharacterized protein</fullName>
    </submittedName>
</protein>
<evidence type="ECO:0000313" key="1">
    <source>
        <dbReference type="EMBL" id="GBP46895.1"/>
    </source>
</evidence>